<gene>
    <name evidence="1" type="ORF">PHET_00161</name>
</gene>
<accession>A0A8J4TFE2</accession>
<dbReference type="Gene3D" id="2.60.40.60">
    <property type="entry name" value="Cadherins"/>
    <property type="match status" value="1"/>
</dbReference>
<comment type="caution">
    <text evidence="1">The sequence shown here is derived from an EMBL/GenBank/DDBJ whole genome shotgun (WGS) entry which is preliminary data.</text>
</comment>
<dbReference type="Proteomes" id="UP000748531">
    <property type="component" value="Unassembled WGS sequence"/>
</dbReference>
<dbReference type="InterPro" id="IPR015919">
    <property type="entry name" value="Cadherin-like_sf"/>
</dbReference>
<dbReference type="GO" id="GO:0016020">
    <property type="term" value="C:membrane"/>
    <property type="evidence" value="ECO:0007669"/>
    <property type="project" value="InterPro"/>
</dbReference>
<dbReference type="GO" id="GO:0005509">
    <property type="term" value="F:calcium ion binding"/>
    <property type="evidence" value="ECO:0007669"/>
    <property type="project" value="InterPro"/>
</dbReference>
<sequence>MYQYWPNVFCRVYFALLFARFPLPTGIEARAHRDLTSWRIQERTIEFGIEENCPLGTELGTVALATSVSSIQTPALKYKFGSPSNLFTVDEHSGQLTTLGPIDAELLCARAREQESGTALASTSTVTTSLKTISELPGEFS</sequence>
<dbReference type="AlphaFoldDB" id="A0A8J4TFE2"/>
<evidence type="ECO:0000313" key="2">
    <source>
        <dbReference type="Proteomes" id="UP000748531"/>
    </source>
</evidence>
<name>A0A8J4TFE2_9TREM</name>
<protein>
    <submittedName>
        <fullName evidence="1">Uncharacterized protein</fullName>
    </submittedName>
</protein>
<dbReference type="CDD" id="cd11304">
    <property type="entry name" value="Cadherin_repeat"/>
    <property type="match status" value="1"/>
</dbReference>
<proteinExistence type="predicted"/>
<keyword evidence="2" id="KW-1185">Reference proteome</keyword>
<dbReference type="OrthoDB" id="6079678at2759"/>
<evidence type="ECO:0000313" key="1">
    <source>
        <dbReference type="EMBL" id="KAF5406303.1"/>
    </source>
</evidence>
<dbReference type="SUPFAM" id="SSF49313">
    <property type="entry name" value="Cadherin-like"/>
    <property type="match status" value="1"/>
</dbReference>
<organism evidence="1 2">
    <name type="scientific">Paragonimus heterotremus</name>
    <dbReference type="NCBI Taxonomy" id="100268"/>
    <lineage>
        <taxon>Eukaryota</taxon>
        <taxon>Metazoa</taxon>
        <taxon>Spiralia</taxon>
        <taxon>Lophotrochozoa</taxon>
        <taxon>Platyhelminthes</taxon>
        <taxon>Trematoda</taxon>
        <taxon>Digenea</taxon>
        <taxon>Plagiorchiida</taxon>
        <taxon>Troglotremata</taxon>
        <taxon>Troglotrematidae</taxon>
        <taxon>Paragonimus</taxon>
    </lineage>
</organism>
<dbReference type="EMBL" id="LUCH01000041">
    <property type="protein sequence ID" value="KAF5406303.1"/>
    <property type="molecule type" value="Genomic_DNA"/>
</dbReference>
<reference evidence="1" key="1">
    <citation type="submission" date="2019-05" db="EMBL/GenBank/DDBJ databases">
        <title>Annotation for the trematode Paragonimus heterotremus.</title>
        <authorList>
            <person name="Choi Y.-J."/>
        </authorList>
    </citation>
    <scope>NUCLEOTIDE SEQUENCE</scope>
    <source>
        <strain evidence="1">LC</strain>
    </source>
</reference>